<accession>Q4V0V5</accession>
<reference evidence="4" key="1">
    <citation type="journal article" date="2006" name="J. Bacteriol.">
        <title>Pathogenomic sequence analysis of Bacillus cereus and Bacillus thuringiensis isolates closely related to Bacillus anthracis.</title>
        <authorList>
            <person name="Han C.S."/>
            <person name="Xie G."/>
            <person name="Challacombe J.F."/>
            <person name="Altherr M.R."/>
            <person name="Bhotika S.S."/>
            <person name="Brown N."/>
            <person name="Bruce D."/>
            <person name="Campbell C.S."/>
            <person name="Campbell M.L."/>
            <person name="Chen J."/>
            <person name="Chertkov O."/>
            <person name="Cleland C."/>
            <person name="Dimitrijevic M."/>
            <person name="Doggett N.A."/>
            <person name="Fawcett J.J."/>
            <person name="Glavina T."/>
            <person name="Goodwin L.A."/>
            <person name="Green L.D."/>
            <person name="Hill K.K."/>
            <person name="Hitchcock P."/>
            <person name="Jackson P.J."/>
            <person name="Keim P."/>
            <person name="Kewalramani A.R."/>
            <person name="Longmire J."/>
            <person name="Lucas S."/>
            <person name="Malfatti S."/>
            <person name="McMurry K."/>
            <person name="Meincke L.J."/>
            <person name="Misra M."/>
            <person name="Moseman B.L."/>
            <person name="Mundt M."/>
            <person name="Munk A.C."/>
            <person name="Okinaka R.T."/>
            <person name="Parson-Quintana B."/>
            <person name="Reilly L.P."/>
            <person name="Richardson P."/>
            <person name="Robinson D.L."/>
            <person name="Rubin E."/>
            <person name="Saunders E."/>
            <person name="Tapia R."/>
            <person name="Tesmer J.G."/>
            <person name="Thayer N."/>
            <person name="Thompson L.S."/>
            <person name="Tice H."/>
            <person name="Ticknor L.O."/>
            <person name="Wills P.L."/>
            <person name="Brettin T.S."/>
            <person name="Gilna P."/>
        </authorList>
    </citation>
    <scope>NUCLEOTIDE SEQUENCE [LARGE SCALE GENOMIC DNA]</scope>
    <source>
        <strain evidence="4">ZK / E33L</strain>
        <plasmid evidence="4">pE33L54</plasmid>
    </source>
</reference>
<protein>
    <submittedName>
        <fullName evidence="3">Rlx protein</fullName>
    </submittedName>
</protein>
<dbReference type="InterPro" id="IPR005094">
    <property type="entry name" value="Endonuclease_MobA/VirD2"/>
</dbReference>
<keyword evidence="3" id="KW-0614">Plasmid</keyword>
<sequence length="443" mass="52750">MITMSIVKIQKVKDLKAVINYSMQPHKTNEELVTSYECSIETIDRDFKSVLVDYNEKNNSDKNMSARMIIQSFDSNDNLTPEQVHQYGVEFADNYLKGNHQYTVITHTETDNLHNHIIFNDIDFNKLKMFDSKRVNTLDRLREENDKISEKYGLSIIEEGRKGRKKYLAFTEYVARSKKKSFKGKLEETIDKNISKSSSFDEFLSLMRKEGYEHKQGKYLSFMNPKSGKLMRTKTMGFNYLESSIKYRIENKGYSPIKTNIINRQWIDKSQEKLKNNKGLQRWATKQNINYLNELSSKLYKQNISLSEFNEIEENKEMLINSFEKQLLGIDNEIFKLKKMKGCFQTYKKSYPLIVAYKKAESKMAFKQEHYHEFKQYDVAKRDMNYLKKNYDITDESELHYKLSLMTKERNLLYGSLGKEKEVEVKRQEQQKQQQQRRKENER</sequence>
<dbReference type="Pfam" id="PF03432">
    <property type="entry name" value="Relaxase"/>
    <property type="match status" value="1"/>
</dbReference>
<evidence type="ECO:0000313" key="4">
    <source>
        <dbReference type="Proteomes" id="UP000002612"/>
    </source>
</evidence>
<feature type="region of interest" description="Disordered" evidence="1">
    <location>
        <begin position="424"/>
        <end position="443"/>
    </location>
</feature>
<evidence type="ECO:0000256" key="1">
    <source>
        <dbReference type="SAM" id="MobiDB-lite"/>
    </source>
</evidence>
<dbReference type="Proteomes" id="UP000002612">
    <property type="component" value="Plasmid pE33L54"/>
</dbReference>
<dbReference type="KEGG" id="bcz:pE33L54_0050"/>
<dbReference type="EMBL" id="CP000042">
    <property type="protein sequence ID" value="AAY60652.1"/>
    <property type="molecule type" value="Genomic_DNA"/>
</dbReference>
<organism evidence="3 4">
    <name type="scientific">Bacillus cereus (strain ZK / E33L)</name>
    <dbReference type="NCBI Taxonomy" id="288681"/>
    <lineage>
        <taxon>Bacteria</taxon>
        <taxon>Bacillati</taxon>
        <taxon>Bacillota</taxon>
        <taxon>Bacilli</taxon>
        <taxon>Bacillales</taxon>
        <taxon>Bacillaceae</taxon>
        <taxon>Bacillus</taxon>
        <taxon>Bacillus cereus group</taxon>
    </lineage>
</organism>
<name>Q4V0V5_BACCZ</name>
<proteinExistence type="predicted"/>
<dbReference type="AlphaFoldDB" id="Q4V0V5"/>
<gene>
    <name evidence="3" type="primary">mobA</name>
    <name evidence="3" type="ordered locus">pE33L54_0050</name>
</gene>
<evidence type="ECO:0000313" key="3">
    <source>
        <dbReference type="EMBL" id="AAY60652.1"/>
    </source>
</evidence>
<feature type="domain" description="MobA/VirD2-like nuclease" evidence="2">
    <location>
        <begin position="21"/>
        <end position="154"/>
    </location>
</feature>
<geneLocation type="plasmid" evidence="3 4">
    <name>pE33L54</name>
</geneLocation>
<evidence type="ECO:0000259" key="2">
    <source>
        <dbReference type="Pfam" id="PF03432"/>
    </source>
</evidence>